<evidence type="ECO:0000256" key="4">
    <source>
        <dbReference type="ARBA" id="ARBA00023026"/>
    </source>
</evidence>
<accession>A0A2G0NEG1</accession>
<feature type="domain" description="Bacterial EndoU nuclease" evidence="7">
    <location>
        <begin position="419"/>
        <end position="497"/>
    </location>
</feature>
<dbReference type="InterPro" id="IPR029501">
    <property type="entry name" value="EndoU_bac"/>
</dbReference>
<comment type="subcellular location">
    <subcellularLocation>
        <location evidence="1">Target cell</location>
        <location evidence="1">Target cell cytoplasm</location>
    </subcellularLocation>
</comment>
<feature type="domain" description="VENN motif-containing" evidence="6">
    <location>
        <begin position="177"/>
        <end position="226"/>
    </location>
</feature>
<protein>
    <submittedName>
        <fullName evidence="8">ShlA/HecA/FhaA exofamily protein</fullName>
    </submittedName>
</protein>
<reference evidence="8 9" key="1">
    <citation type="journal article" date="2017" name="Nat. Microbiol.">
        <title>Natural product diversity associated with the nematode symbionts Photorhabdus and Xenorhabdus.</title>
        <authorList>
            <person name="Tobias N.J."/>
            <person name="Wolff H."/>
            <person name="Djahanschiri B."/>
            <person name="Grundmann F."/>
            <person name="Kronenwerth M."/>
            <person name="Shi Y.M."/>
            <person name="Simonyi S."/>
            <person name="Grun P."/>
            <person name="Shapiro-Ilan D."/>
            <person name="Pidot S.J."/>
            <person name="Stinear T.P."/>
            <person name="Ebersberger I."/>
            <person name="Bode H.B."/>
        </authorList>
    </citation>
    <scope>NUCLEOTIDE SEQUENCE [LARGE SCALE GENOMIC DNA]</scope>
    <source>
        <strain evidence="8 9">DSM 17908</strain>
    </source>
</reference>
<keyword evidence="2" id="KW-0800">Toxin</keyword>
<evidence type="ECO:0000313" key="8">
    <source>
        <dbReference type="EMBL" id="PHM33124.1"/>
    </source>
</evidence>
<evidence type="ECO:0000259" key="7">
    <source>
        <dbReference type="Pfam" id="PF14436"/>
    </source>
</evidence>
<evidence type="ECO:0000256" key="3">
    <source>
        <dbReference type="ARBA" id="ARBA00022913"/>
    </source>
</evidence>
<feature type="region of interest" description="Disordered" evidence="5">
    <location>
        <begin position="335"/>
        <end position="363"/>
    </location>
</feature>
<dbReference type="EMBL" id="NITY01000055">
    <property type="protein sequence ID" value="PHM33124.1"/>
    <property type="molecule type" value="Genomic_DNA"/>
</dbReference>
<keyword evidence="4" id="KW-0843">Virulence</keyword>
<feature type="compositionally biased region" description="Polar residues" evidence="5">
    <location>
        <begin position="335"/>
        <end position="345"/>
    </location>
</feature>
<evidence type="ECO:0000256" key="1">
    <source>
        <dbReference type="ARBA" id="ARBA00004219"/>
    </source>
</evidence>
<comment type="caution">
    <text evidence="8">The sequence shown here is derived from an EMBL/GenBank/DDBJ whole genome shotgun (WGS) entry which is preliminary data.</text>
</comment>
<proteinExistence type="predicted"/>
<evidence type="ECO:0000259" key="6">
    <source>
        <dbReference type="Pfam" id="PF04829"/>
    </source>
</evidence>
<dbReference type="Pfam" id="PF04829">
    <property type="entry name" value="PT-VENN"/>
    <property type="match status" value="1"/>
</dbReference>
<organism evidence="8 9">
    <name type="scientific">Xenorhabdus mauleonii</name>
    <dbReference type="NCBI Taxonomy" id="351675"/>
    <lineage>
        <taxon>Bacteria</taxon>
        <taxon>Pseudomonadati</taxon>
        <taxon>Pseudomonadota</taxon>
        <taxon>Gammaproteobacteria</taxon>
        <taxon>Enterobacterales</taxon>
        <taxon>Morganellaceae</taxon>
        <taxon>Xenorhabdus</taxon>
    </lineage>
</organism>
<gene>
    <name evidence="8" type="ORF">Xmau_04555</name>
</gene>
<evidence type="ECO:0000256" key="2">
    <source>
        <dbReference type="ARBA" id="ARBA00022656"/>
    </source>
</evidence>
<keyword evidence="9" id="KW-1185">Reference proteome</keyword>
<dbReference type="Proteomes" id="UP000224607">
    <property type="component" value="Unassembled WGS sequence"/>
</dbReference>
<name>A0A2G0NEG1_9GAMM</name>
<keyword evidence="3" id="KW-1266">Target cell cytoplasm</keyword>
<dbReference type="Pfam" id="PF14436">
    <property type="entry name" value="EndoU_bacteria"/>
    <property type="match status" value="1"/>
</dbReference>
<dbReference type="InterPro" id="IPR006914">
    <property type="entry name" value="VENN_dom"/>
</dbReference>
<sequence>MDIYNTQEAIAATKTATEAMKDPQQRQALKEKAAAQLEKENKEINAKTVADRAYSIAYDNAFEDQGAAIGGKRRQAVTAVVTALQGLAGGDIKAAIANGAAPYLANAVKDLTYGNKTEYSQLTPEEKATNLLAHAILGGVIAEMKGGSATGGAVGAVGGELAASAIAGALYSGKSIEELSPDEKETVSNLSTLAGGIAAGLATNSTAGGVDGAQTAKNAVENNALSLPKGLMEYGQAQSSLAMQMLKEGATPDELSEALAKQARGTHPEGQDPVRGLLVAWGNFFGVPLEVVMSNEQMTPEKAAEIVSSGIPTSEGKVIQYVAAKTFLALTKNSGTANKTESPLPQWSAGEGKFSPKEQGKVTNVENATSKLDAKSLPYKDTVGSVGKSTDYTDILSPEAKKHILYGDSPTSGGHLFPGNPGKTTFPSNWTKEKIIHEIGDIATSPKTQWYAQSGTGGLYTKAGKPARWVAWEVRDGVRMRVIYEPANGKVVTAFPDKMSKPTTLKPIK</sequence>
<evidence type="ECO:0000313" key="9">
    <source>
        <dbReference type="Proteomes" id="UP000224607"/>
    </source>
</evidence>
<evidence type="ECO:0000256" key="5">
    <source>
        <dbReference type="SAM" id="MobiDB-lite"/>
    </source>
</evidence>